<evidence type="ECO:0000256" key="1">
    <source>
        <dbReference type="SAM" id="MobiDB-lite"/>
    </source>
</evidence>
<protein>
    <submittedName>
        <fullName evidence="3">Uncharacterized protein</fullName>
    </submittedName>
</protein>
<proteinExistence type="predicted"/>
<evidence type="ECO:0000313" key="3">
    <source>
        <dbReference type="EMBL" id="CAK9027932.1"/>
    </source>
</evidence>
<accession>A0ABP0KMU9</accession>
<dbReference type="EMBL" id="CAXAMN010009002">
    <property type="protein sequence ID" value="CAK9027326.1"/>
    <property type="molecule type" value="Genomic_DNA"/>
</dbReference>
<feature type="region of interest" description="Disordered" evidence="1">
    <location>
        <begin position="135"/>
        <end position="161"/>
    </location>
</feature>
<reference evidence="3 4" key="1">
    <citation type="submission" date="2024-02" db="EMBL/GenBank/DDBJ databases">
        <authorList>
            <person name="Chen Y."/>
            <person name="Shah S."/>
            <person name="Dougan E. K."/>
            <person name="Thang M."/>
            <person name="Chan C."/>
        </authorList>
    </citation>
    <scope>NUCLEOTIDE SEQUENCE [LARGE SCALE GENOMIC DNA]</scope>
</reference>
<evidence type="ECO:0000313" key="4">
    <source>
        <dbReference type="Proteomes" id="UP001642484"/>
    </source>
</evidence>
<comment type="caution">
    <text evidence="3">The sequence shown here is derived from an EMBL/GenBank/DDBJ whole genome shotgun (WGS) entry which is preliminary data.</text>
</comment>
<sequence length="323" mass="35978">MASTASMEAAFRYLAEEIRQEMRTEMMKVVERAASSCASICMDRMQALRAELLSEFEEVAQNKGTSNEAAQEVRRRTSFYELYSDDVRMGSDQEDDGEDLAKLYEHLEKCARRRSSAQLGSGGLAQGLLNLPGQATDIKSNTSETSDAEEQKALPRHRRWSDSAEEELVALDDFLKASPHAPSPRPKEAVRDLEDRVAFLEFFLYPAAAPKTKSALTVAQRVDLIDGHLWGNESQLFEVLELSQRVRLAEQALLGLPRARNVLDGAGRQSANYFTCAGRISNMQPMCDAKCSGSSVISSFRAITFSGCLKFQLERSPQQRVFS</sequence>
<gene>
    <name evidence="2" type="ORF">CCMP2556_LOCUS16716</name>
    <name evidence="3" type="ORF">CCMP2556_LOCUS16926</name>
</gene>
<dbReference type="Proteomes" id="UP001642484">
    <property type="component" value="Unassembled WGS sequence"/>
</dbReference>
<dbReference type="EMBL" id="CAXAMN010009224">
    <property type="protein sequence ID" value="CAK9027932.1"/>
    <property type="molecule type" value="Genomic_DNA"/>
</dbReference>
<keyword evidence="4" id="KW-1185">Reference proteome</keyword>
<organism evidence="3 4">
    <name type="scientific">Durusdinium trenchii</name>
    <dbReference type="NCBI Taxonomy" id="1381693"/>
    <lineage>
        <taxon>Eukaryota</taxon>
        <taxon>Sar</taxon>
        <taxon>Alveolata</taxon>
        <taxon>Dinophyceae</taxon>
        <taxon>Suessiales</taxon>
        <taxon>Symbiodiniaceae</taxon>
        <taxon>Durusdinium</taxon>
    </lineage>
</organism>
<name>A0ABP0KMU9_9DINO</name>
<evidence type="ECO:0000313" key="2">
    <source>
        <dbReference type="EMBL" id="CAK9027326.1"/>
    </source>
</evidence>